<protein>
    <recommendedName>
        <fullName evidence="4">DUF7732 domain-containing protein</fullName>
    </recommendedName>
</protein>
<evidence type="ECO:0000313" key="5">
    <source>
        <dbReference type="EMBL" id="KAK0731381.1"/>
    </source>
</evidence>
<keyword evidence="2" id="KW-1133">Transmembrane helix</keyword>
<dbReference type="PANTHER" id="PTHR42091:SF1">
    <property type="entry name" value="CONSERVED GLYCINE-RICH PROTEIN (AFU_ORTHOLOGUE AFUA_7G02440)"/>
    <property type="match status" value="1"/>
</dbReference>
<feature type="transmembrane region" description="Helical" evidence="2">
    <location>
        <begin position="128"/>
        <end position="148"/>
    </location>
</feature>
<dbReference type="PANTHER" id="PTHR42091">
    <property type="entry name" value="CONSERVED GLYCINE-RICH PROTEIN (AFU_ORTHOLOGUE AFUA_7G02440)"/>
    <property type="match status" value="1"/>
</dbReference>
<keyword evidence="2" id="KW-0472">Membrane</keyword>
<evidence type="ECO:0000256" key="2">
    <source>
        <dbReference type="SAM" id="Phobius"/>
    </source>
</evidence>
<accession>A0AA40BC11</accession>
<proteinExistence type="predicted"/>
<evidence type="ECO:0000256" key="3">
    <source>
        <dbReference type="SAM" id="SignalP"/>
    </source>
</evidence>
<gene>
    <name evidence="5" type="ORF">B0H67DRAFT_564622</name>
</gene>
<dbReference type="Proteomes" id="UP001172102">
    <property type="component" value="Unassembled WGS sequence"/>
</dbReference>
<evidence type="ECO:0000313" key="6">
    <source>
        <dbReference type="Proteomes" id="UP001172102"/>
    </source>
</evidence>
<keyword evidence="2" id="KW-0812">Transmembrane</keyword>
<keyword evidence="3" id="KW-0732">Signal</keyword>
<dbReference type="AlphaFoldDB" id="A0AA40BC11"/>
<evidence type="ECO:0000259" key="4">
    <source>
        <dbReference type="Pfam" id="PF24866"/>
    </source>
</evidence>
<evidence type="ECO:0000256" key="1">
    <source>
        <dbReference type="SAM" id="MobiDB-lite"/>
    </source>
</evidence>
<feature type="domain" description="DUF7732" evidence="4">
    <location>
        <begin position="109"/>
        <end position="234"/>
    </location>
</feature>
<feature type="region of interest" description="Disordered" evidence="1">
    <location>
        <begin position="30"/>
        <end position="103"/>
    </location>
</feature>
<reference evidence="5" key="1">
    <citation type="submission" date="2023-06" db="EMBL/GenBank/DDBJ databases">
        <title>Genome-scale phylogeny and comparative genomics of the fungal order Sordariales.</title>
        <authorList>
            <consortium name="Lawrence Berkeley National Laboratory"/>
            <person name="Hensen N."/>
            <person name="Bonometti L."/>
            <person name="Westerberg I."/>
            <person name="Brannstrom I.O."/>
            <person name="Guillou S."/>
            <person name="Cros-Aarteil S."/>
            <person name="Calhoun S."/>
            <person name="Haridas S."/>
            <person name="Kuo A."/>
            <person name="Mondo S."/>
            <person name="Pangilinan J."/>
            <person name="Riley R."/>
            <person name="Labutti K."/>
            <person name="Andreopoulos B."/>
            <person name="Lipzen A."/>
            <person name="Chen C."/>
            <person name="Yanf M."/>
            <person name="Daum C."/>
            <person name="Ng V."/>
            <person name="Clum A."/>
            <person name="Steindorff A."/>
            <person name="Ohm R."/>
            <person name="Martin F."/>
            <person name="Silar P."/>
            <person name="Natvig D."/>
            <person name="Lalanne C."/>
            <person name="Gautier V."/>
            <person name="Ament-Velasquez S.L."/>
            <person name="Kruys A."/>
            <person name="Hutchinson M.I."/>
            <person name="Powell A.J."/>
            <person name="Barry K."/>
            <person name="Miller A.N."/>
            <person name="Grigoriev I.V."/>
            <person name="Debuchy R."/>
            <person name="Gladieux P."/>
            <person name="Thoren M.H."/>
            <person name="Johannesson H."/>
        </authorList>
    </citation>
    <scope>NUCLEOTIDE SEQUENCE</scope>
    <source>
        <strain evidence="5">SMH4607-1</strain>
    </source>
</reference>
<comment type="caution">
    <text evidence="5">The sequence shown here is derived from an EMBL/GenBank/DDBJ whole genome shotgun (WGS) entry which is preliminary data.</text>
</comment>
<sequence>MRILFALIFAYAFGVTANVVAALAPRADVALRPPPPARDHAYRNTESAEELWKRRGGGGGGGRGGGSSSSGGSSSGSSSGGGRGSSSSSAGGRTTTGSGPAPAYGGGKYYGGGSQTPYKAGSTSPSGIAPFLLLGGIGALAFWPGLWLHGAYMYPYTRPYSYYNSTTKANETKPVTCACDEYAVCGCDENSDTQYINDLIGNGSYPALNNTLITVAKVNGTETILINGTLPNGTTAAGGDEDPNASAGLRALLHNAGWWPVVATVCAMVFAI</sequence>
<dbReference type="Pfam" id="PF24866">
    <property type="entry name" value="DUF7732"/>
    <property type="match status" value="1"/>
</dbReference>
<name>A0AA40BC11_9PEZI</name>
<dbReference type="InterPro" id="IPR056634">
    <property type="entry name" value="DUF7732"/>
</dbReference>
<organism evidence="5 6">
    <name type="scientific">Lasiosphaeris hirsuta</name>
    <dbReference type="NCBI Taxonomy" id="260670"/>
    <lineage>
        <taxon>Eukaryota</taxon>
        <taxon>Fungi</taxon>
        <taxon>Dikarya</taxon>
        <taxon>Ascomycota</taxon>
        <taxon>Pezizomycotina</taxon>
        <taxon>Sordariomycetes</taxon>
        <taxon>Sordariomycetidae</taxon>
        <taxon>Sordariales</taxon>
        <taxon>Lasiosphaeriaceae</taxon>
        <taxon>Lasiosphaeris</taxon>
    </lineage>
</organism>
<feature type="signal peptide" evidence="3">
    <location>
        <begin position="1"/>
        <end position="17"/>
    </location>
</feature>
<feature type="compositionally biased region" description="Gly residues" evidence="1">
    <location>
        <begin position="57"/>
        <end position="69"/>
    </location>
</feature>
<feature type="chain" id="PRO_5041304107" description="DUF7732 domain-containing protein" evidence="3">
    <location>
        <begin position="18"/>
        <end position="272"/>
    </location>
</feature>
<dbReference type="EMBL" id="JAUKUA010000001">
    <property type="protein sequence ID" value="KAK0731381.1"/>
    <property type="molecule type" value="Genomic_DNA"/>
</dbReference>
<keyword evidence="6" id="KW-1185">Reference proteome</keyword>
<feature type="compositionally biased region" description="Low complexity" evidence="1">
    <location>
        <begin position="85"/>
        <end position="103"/>
    </location>
</feature>